<evidence type="ECO:0000313" key="8">
    <source>
        <dbReference type="EMBL" id="ABR54839.1"/>
    </source>
</evidence>
<organism evidence="8 9">
    <name type="scientific">Methanococcus vannielii (strain ATCC 35089 / DSM 1224 / JCM 13029 / OCM 148 / SB)</name>
    <dbReference type="NCBI Taxonomy" id="406327"/>
    <lineage>
        <taxon>Archaea</taxon>
        <taxon>Methanobacteriati</taxon>
        <taxon>Methanobacteriota</taxon>
        <taxon>Methanomada group</taxon>
        <taxon>Methanococci</taxon>
        <taxon>Methanococcales</taxon>
        <taxon>Methanococcaceae</taxon>
        <taxon>Methanococcus</taxon>
    </lineage>
</organism>
<reference evidence="8" key="1">
    <citation type="submission" date="2007-06" db="EMBL/GenBank/DDBJ databases">
        <title>Complete sequence of Methanococcus vannielii SB.</title>
        <authorList>
            <consortium name="US DOE Joint Genome Institute"/>
            <person name="Copeland A."/>
            <person name="Lucas S."/>
            <person name="Lapidus A."/>
            <person name="Barry K."/>
            <person name="Glavina del Rio T."/>
            <person name="Dalin E."/>
            <person name="Tice H."/>
            <person name="Pitluck S."/>
            <person name="Chain P."/>
            <person name="Malfatti S."/>
            <person name="Shin M."/>
            <person name="Vergez L."/>
            <person name="Schmutz J."/>
            <person name="Larimer F."/>
            <person name="Land M."/>
            <person name="Hauser L."/>
            <person name="Kyrpides N."/>
            <person name="Anderson I."/>
            <person name="Sieprawska-Lupa M."/>
            <person name="Whitman W.B."/>
            <person name="Richardson P."/>
        </authorList>
    </citation>
    <scope>NUCLEOTIDE SEQUENCE [LARGE SCALE GENOMIC DNA]</scope>
    <source>
        <strain evidence="8">SB</strain>
    </source>
</reference>
<evidence type="ECO:0000256" key="6">
    <source>
        <dbReference type="SAM" id="Phobius"/>
    </source>
</evidence>
<evidence type="ECO:0000259" key="7">
    <source>
        <dbReference type="Pfam" id="PF04039"/>
    </source>
</evidence>
<gene>
    <name evidence="8" type="ordered locus">Mevan_0935</name>
</gene>
<accession>A6UQR7</accession>
<keyword evidence="3 6" id="KW-0812">Transmembrane</keyword>
<evidence type="ECO:0000256" key="3">
    <source>
        <dbReference type="ARBA" id="ARBA00022692"/>
    </source>
</evidence>
<keyword evidence="4 6" id="KW-1133">Transmembrane helix</keyword>
<evidence type="ECO:0000256" key="5">
    <source>
        <dbReference type="ARBA" id="ARBA00023136"/>
    </source>
</evidence>
<evidence type="ECO:0000256" key="4">
    <source>
        <dbReference type="ARBA" id="ARBA00022989"/>
    </source>
</evidence>
<dbReference type="OrthoDB" id="19265at2157"/>
<evidence type="ECO:0000256" key="2">
    <source>
        <dbReference type="ARBA" id="ARBA00022475"/>
    </source>
</evidence>
<comment type="subcellular location">
    <subcellularLocation>
        <location evidence="1">Cell membrane</location>
        <topology evidence="1">Multi-pass membrane protein</topology>
    </subcellularLocation>
</comment>
<feature type="transmembrane region" description="Helical" evidence="6">
    <location>
        <begin position="139"/>
        <end position="158"/>
    </location>
</feature>
<protein>
    <submittedName>
        <fullName evidence="8">Na+ antiporter MnhB subunit-related protein</fullName>
    </submittedName>
</protein>
<feature type="transmembrane region" description="Helical" evidence="6">
    <location>
        <begin position="178"/>
        <end position="198"/>
    </location>
</feature>
<dbReference type="EMBL" id="CP000742">
    <property type="protein sequence ID" value="ABR54839.1"/>
    <property type="molecule type" value="Genomic_DNA"/>
</dbReference>
<proteinExistence type="predicted"/>
<dbReference type="PANTHER" id="PTHR33932:SF4">
    <property type="entry name" value="NA(+)_H(+) ANTIPORTER SUBUNIT B"/>
    <property type="match status" value="1"/>
</dbReference>
<dbReference type="GO" id="GO:0005886">
    <property type="term" value="C:plasma membrane"/>
    <property type="evidence" value="ECO:0007669"/>
    <property type="project" value="UniProtKB-SubCell"/>
</dbReference>
<dbReference type="KEGG" id="mvn:Mevan_0935"/>
<sequence>MTQKREIAVALSFVFFGSAIIYSLLNINVVGGVNYIYTQNYVVPNLVTAVLFDWRAFDTLGECMILVTSVLVTGMVFGRGLFGFEFLKDTYEKEQVKTTDTEDEFTSLVKVLAMPFSIILMALGISIILGGHITPGGGFQGGSLIAASYILSIVAFGCKSPIKFKHHFLEKLESFGALLFMSLGFLGILASGYYLLNLTSFSGYPLFFGPLGLENTGIIPYLNIAVGLKVLAGLSTITFLLTGEKVVKDYIIGK</sequence>
<dbReference type="RefSeq" id="WP_012065768.1">
    <property type="nucleotide sequence ID" value="NC_009634.1"/>
</dbReference>
<keyword evidence="5 6" id="KW-0472">Membrane</keyword>
<feature type="domain" description="Na+/H+ antiporter MnhB subunit-related protein" evidence="7">
    <location>
        <begin position="109"/>
        <end position="235"/>
    </location>
</feature>
<evidence type="ECO:0000256" key="1">
    <source>
        <dbReference type="ARBA" id="ARBA00004651"/>
    </source>
</evidence>
<dbReference type="NCBIfam" id="NF009229">
    <property type="entry name" value="PRK12579.1"/>
    <property type="match status" value="1"/>
</dbReference>
<dbReference type="HOGENOM" id="CLU_069132_3_0_2"/>
<dbReference type="AlphaFoldDB" id="A6UQR7"/>
<dbReference type="InterPro" id="IPR007182">
    <property type="entry name" value="MnhB"/>
</dbReference>
<dbReference type="GeneID" id="5326040"/>
<dbReference type="PANTHER" id="PTHR33932">
    <property type="entry name" value="NA(+)/H(+) ANTIPORTER SUBUNIT B"/>
    <property type="match status" value="1"/>
</dbReference>
<name>A6UQR7_METVS</name>
<dbReference type="InterPro" id="IPR050622">
    <property type="entry name" value="CPA3_antiporter_subunitB"/>
</dbReference>
<feature type="transmembrane region" description="Helical" evidence="6">
    <location>
        <begin position="64"/>
        <end position="87"/>
    </location>
</feature>
<feature type="transmembrane region" description="Helical" evidence="6">
    <location>
        <begin position="218"/>
        <end position="241"/>
    </location>
</feature>
<feature type="transmembrane region" description="Helical" evidence="6">
    <location>
        <begin position="108"/>
        <end position="133"/>
    </location>
</feature>
<evidence type="ECO:0000313" key="9">
    <source>
        <dbReference type="Proteomes" id="UP000001107"/>
    </source>
</evidence>
<feature type="transmembrane region" description="Helical" evidence="6">
    <location>
        <begin position="7"/>
        <end position="25"/>
    </location>
</feature>
<dbReference type="STRING" id="406327.Mevan_0935"/>
<dbReference type="eggNOG" id="arCOG03079">
    <property type="taxonomic scope" value="Archaea"/>
</dbReference>
<keyword evidence="9" id="KW-1185">Reference proteome</keyword>
<keyword evidence="2" id="KW-1003">Cell membrane</keyword>
<dbReference type="Pfam" id="PF04039">
    <property type="entry name" value="MnhB"/>
    <property type="match status" value="1"/>
</dbReference>
<dbReference type="Proteomes" id="UP000001107">
    <property type="component" value="Chromosome"/>
</dbReference>